<dbReference type="EC" id="3.4.11.1" evidence="8"/>
<evidence type="ECO:0000256" key="8">
    <source>
        <dbReference type="HAMAP-Rule" id="MF_00181"/>
    </source>
</evidence>
<dbReference type="Gene3D" id="3.40.630.10">
    <property type="entry name" value="Zn peptidases"/>
    <property type="match status" value="1"/>
</dbReference>
<feature type="binding site" evidence="8">
    <location>
        <position position="338"/>
    </location>
    <ligand>
        <name>Mn(2+)</name>
        <dbReference type="ChEBI" id="CHEBI:29035"/>
        <label>2</label>
    </ligand>
</feature>
<dbReference type="RefSeq" id="WP_323247142.1">
    <property type="nucleotide sequence ID" value="NZ_JAYFUL010000005.1"/>
</dbReference>
<evidence type="ECO:0000256" key="6">
    <source>
        <dbReference type="ARBA" id="ARBA00022801"/>
    </source>
</evidence>
<evidence type="ECO:0000256" key="2">
    <source>
        <dbReference type="ARBA" id="ARBA00000967"/>
    </source>
</evidence>
<dbReference type="InterPro" id="IPR043472">
    <property type="entry name" value="Macro_dom-like"/>
</dbReference>
<dbReference type="Proteomes" id="UP001304671">
    <property type="component" value="Unassembled WGS sequence"/>
</dbReference>
<sequence>MKNNIRINIISQFNQEDKAIIVPILQTNEPTDELEKVAQNFGIDALLLKQDFKADFKEIHVVYSALHQKVILLGLGKNPNTADIIRAFRRLIHEQKTKLPNTVCIDARTLPEAWVEYLVNGCILGTYDVGLYKTDDKANIPLLGNEGTLNIISESKNLEAFIQKGKAIAETQMQVFDLMNAPANKKMPHTLAKWALASGEKYNYSVKVLEKQQLNTQKLNALLAVGQGSEHPPMLIIMEYRSPKATQTVGLVGKGVTFDTGGISIKSSTNMHLMKSDMGGAAAVFGAIELAAKLELPIHLIGIIPACENVVDGKSFKPSDVINSYSGKTIEVIDTDAEGRLILADGLSYLTKNFKVDTIIDLATLTGSCVATLGYHAAGMFTSNDELADALNQSATETGERLWRLPLWDVYKEDITSDIADVRNYSGKPMAGAISAAKFLEVFTDNHPKWAHLDIAGTAFGDTEFAPHRTGTAFGVRLLVDFLSKI</sequence>
<evidence type="ECO:0000256" key="7">
    <source>
        <dbReference type="ARBA" id="ARBA00023211"/>
    </source>
</evidence>
<dbReference type="InterPro" id="IPR011356">
    <property type="entry name" value="Leucine_aapep/pepB"/>
</dbReference>
<feature type="binding site" evidence="8">
    <location>
        <position position="338"/>
    </location>
    <ligand>
        <name>Mn(2+)</name>
        <dbReference type="ChEBI" id="CHEBI:29035"/>
        <label>1</label>
    </ligand>
</feature>
<dbReference type="GO" id="GO:0004177">
    <property type="term" value="F:aminopeptidase activity"/>
    <property type="evidence" value="ECO:0007669"/>
    <property type="project" value="UniProtKB-KW"/>
</dbReference>
<dbReference type="Gene3D" id="3.40.220.10">
    <property type="entry name" value="Leucine Aminopeptidase, subunit E, domain 1"/>
    <property type="match status" value="1"/>
</dbReference>
<keyword evidence="8" id="KW-0963">Cytoplasm</keyword>
<keyword evidence="7 8" id="KW-0464">Manganese</keyword>
<gene>
    <name evidence="8" type="primary">pepA</name>
    <name evidence="10" type="ORF">VB264_04515</name>
</gene>
<dbReference type="HAMAP" id="MF_00181">
    <property type="entry name" value="Cytosol_peptidase_M17"/>
    <property type="match status" value="1"/>
</dbReference>
<keyword evidence="5 8" id="KW-0645">Protease</keyword>
<feature type="domain" description="Cytosol aminopeptidase" evidence="9">
    <location>
        <begin position="177"/>
        <end position="480"/>
    </location>
</feature>
<keyword evidence="4 8" id="KW-0031">Aminopeptidase</keyword>
<protein>
    <recommendedName>
        <fullName evidence="8">Probable cytosol aminopeptidase</fullName>
        <ecNumber evidence="8">3.4.11.1</ecNumber>
    </recommendedName>
    <alternativeName>
        <fullName evidence="8">Leucine aminopeptidase</fullName>
        <shortName evidence="8">LAP</shortName>
        <ecNumber evidence="8">3.4.11.10</ecNumber>
    </alternativeName>
    <alternativeName>
        <fullName evidence="8">Leucyl aminopeptidase</fullName>
    </alternativeName>
</protein>
<evidence type="ECO:0000256" key="5">
    <source>
        <dbReference type="ARBA" id="ARBA00022670"/>
    </source>
</evidence>
<comment type="function">
    <text evidence="8">Presumably involved in the processing and regular turnover of intracellular proteins. Catalyzes the removal of unsubstituted N-terminal amino acids from various peptides.</text>
</comment>
<keyword evidence="6 8" id="KW-0378">Hydrolase</keyword>
<feature type="active site" evidence="8">
    <location>
        <position position="266"/>
    </location>
</feature>
<dbReference type="PANTHER" id="PTHR11963:SF23">
    <property type="entry name" value="CYTOSOL AMINOPEPTIDASE"/>
    <property type="match status" value="1"/>
</dbReference>
<keyword evidence="11" id="KW-1185">Reference proteome</keyword>
<feature type="active site" evidence="8">
    <location>
        <position position="340"/>
    </location>
</feature>
<evidence type="ECO:0000259" key="9">
    <source>
        <dbReference type="Pfam" id="PF00883"/>
    </source>
</evidence>
<feature type="binding site" evidence="8">
    <location>
        <position position="254"/>
    </location>
    <ligand>
        <name>Mn(2+)</name>
        <dbReference type="ChEBI" id="CHEBI:29035"/>
        <label>2</label>
    </ligand>
</feature>
<comment type="cofactor">
    <cofactor evidence="8">
        <name>Mn(2+)</name>
        <dbReference type="ChEBI" id="CHEBI:29035"/>
    </cofactor>
    <text evidence="8">Binds 2 manganese ions per subunit.</text>
</comment>
<evidence type="ECO:0000256" key="4">
    <source>
        <dbReference type="ARBA" id="ARBA00022438"/>
    </source>
</evidence>
<dbReference type="SUPFAM" id="SSF53187">
    <property type="entry name" value="Zn-dependent exopeptidases"/>
    <property type="match status" value="1"/>
</dbReference>
<proteinExistence type="inferred from homology"/>
<organism evidence="10 11">
    <name type="scientific">Arcicella aquatica</name>
    <dbReference type="NCBI Taxonomy" id="217141"/>
    <lineage>
        <taxon>Bacteria</taxon>
        <taxon>Pseudomonadati</taxon>
        <taxon>Bacteroidota</taxon>
        <taxon>Cytophagia</taxon>
        <taxon>Cytophagales</taxon>
        <taxon>Flectobacillaceae</taxon>
        <taxon>Arcicella</taxon>
    </lineage>
</organism>
<dbReference type="SUPFAM" id="SSF52949">
    <property type="entry name" value="Macro domain-like"/>
    <property type="match status" value="1"/>
</dbReference>
<comment type="subcellular location">
    <subcellularLocation>
        <location evidence="8">Cytoplasm</location>
    </subcellularLocation>
</comment>
<dbReference type="EC" id="3.4.11.10" evidence="8"/>
<feature type="binding site" evidence="8">
    <location>
        <position position="259"/>
    </location>
    <ligand>
        <name>Mn(2+)</name>
        <dbReference type="ChEBI" id="CHEBI:29035"/>
        <label>2</label>
    </ligand>
</feature>
<evidence type="ECO:0000313" key="10">
    <source>
        <dbReference type="EMBL" id="MEA5257037.1"/>
    </source>
</evidence>
<dbReference type="InterPro" id="IPR023042">
    <property type="entry name" value="Peptidase_M17_leu_NH2_pept"/>
</dbReference>
<feature type="binding site" evidence="8">
    <location>
        <position position="259"/>
    </location>
    <ligand>
        <name>Mn(2+)</name>
        <dbReference type="ChEBI" id="CHEBI:29035"/>
        <label>1</label>
    </ligand>
</feature>
<reference evidence="10 11" key="1">
    <citation type="submission" date="2023-12" db="EMBL/GenBank/DDBJ databases">
        <title>Novel species of the genus Arcicella isolated from rivers.</title>
        <authorList>
            <person name="Lu H."/>
        </authorList>
    </citation>
    <scope>NUCLEOTIDE SEQUENCE [LARGE SCALE GENOMIC DNA]</scope>
    <source>
        <strain evidence="10 11">LMG 21963</strain>
    </source>
</reference>
<dbReference type="EMBL" id="JAYFUL010000005">
    <property type="protein sequence ID" value="MEA5257037.1"/>
    <property type="molecule type" value="Genomic_DNA"/>
</dbReference>
<evidence type="ECO:0000256" key="1">
    <source>
        <dbReference type="ARBA" id="ARBA00000135"/>
    </source>
</evidence>
<comment type="catalytic activity">
    <reaction evidence="1 8">
        <text>Release of an N-terminal amino acid, Xaa-|-Yaa-, in which Xaa is preferably Leu, but may be other amino acids including Pro although not Arg or Lys, and Yaa may be Pro. Amino acid amides and methyl esters are also readily hydrolyzed, but rates on arylamides are exceedingly low.</text>
        <dbReference type="EC" id="3.4.11.1"/>
    </reaction>
</comment>
<dbReference type="PANTHER" id="PTHR11963">
    <property type="entry name" value="LEUCINE AMINOPEPTIDASE-RELATED"/>
    <property type="match status" value="1"/>
</dbReference>
<feature type="binding site" evidence="8">
    <location>
        <position position="277"/>
    </location>
    <ligand>
        <name>Mn(2+)</name>
        <dbReference type="ChEBI" id="CHEBI:29035"/>
        <label>2</label>
    </ligand>
</feature>
<comment type="catalytic activity">
    <reaction evidence="2 8">
        <text>Release of an N-terminal amino acid, preferentially leucine, but not glutamic or aspartic acids.</text>
        <dbReference type="EC" id="3.4.11.10"/>
    </reaction>
</comment>
<keyword evidence="8" id="KW-0479">Metal-binding</keyword>
<dbReference type="CDD" id="cd00433">
    <property type="entry name" value="Peptidase_M17"/>
    <property type="match status" value="1"/>
</dbReference>
<feature type="binding site" evidence="8">
    <location>
        <position position="336"/>
    </location>
    <ligand>
        <name>Mn(2+)</name>
        <dbReference type="ChEBI" id="CHEBI:29035"/>
        <label>1</label>
    </ligand>
</feature>
<name>A0ABU5QJ01_9BACT</name>
<comment type="caution">
    <text evidence="10">The sequence shown here is derived from an EMBL/GenBank/DDBJ whole genome shotgun (WGS) entry which is preliminary data.</text>
</comment>
<accession>A0ABU5QJ01</accession>
<dbReference type="Pfam" id="PF00883">
    <property type="entry name" value="Peptidase_M17"/>
    <property type="match status" value="1"/>
</dbReference>
<dbReference type="PRINTS" id="PR00481">
    <property type="entry name" value="LAMNOPPTDASE"/>
</dbReference>
<dbReference type="InterPro" id="IPR000819">
    <property type="entry name" value="Peptidase_M17_C"/>
</dbReference>
<evidence type="ECO:0000313" key="11">
    <source>
        <dbReference type="Proteomes" id="UP001304671"/>
    </source>
</evidence>
<evidence type="ECO:0000256" key="3">
    <source>
        <dbReference type="ARBA" id="ARBA00009528"/>
    </source>
</evidence>
<comment type="similarity">
    <text evidence="3 8">Belongs to the peptidase M17 family.</text>
</comment>